<evidence type="ECO:0000259" key="7">
    <source>
        <dbReference type="Pfam" id="PF10334"/>
    </source>
</evidence>
<reference evidence="9 10" key="1">
    <citation type="submission" date="2019-09" db="EMBL/GenBank/DDBJ databases">
        <authorList>
            <person name="Brejova B."/>
        </authorList>
    </citation>
    <scope>NUCLEOTIDE SEQUENCE [LARGE SCALE GENOMIC DNA]</scope>
</reference>
<keyword evidence="4 6" id="KW-0472">Membrane</keyword>
<dbReference type="InterPro" id="IPR049453">
    <property type="entry name" value="Memb_transporter_dom"/>
</dbReference>
<dbReference type="InterPro" id="IPR052430">
    <property type="entry name" value="IVT-Associated"/>
</dbReference>
<feature type="transmembrane region" description="Helical" evidence="6">
    <location>
        <begin position="751"/>
        <end position="773"/>
    </location>
</feature>
<evidence type="ECO:0000256" key="6">
    <source>
        <dbReference type="SAM" id="Phobius"/>
    </source>
</evidence>
<feature type="transmembrane region" description="Helical" evidence="6">
    <location>
        <begin position="163"/>
        <end position="183"/>
    </location>
</feature>
<dbReference type="InterPro" id="IPR018820">
    <property type="entry name" value="BRE4-related_DUF2421"/>
</dbReference>
<dbReference type="EMBL" id="CABVLU010000001">
    <property type="protein sequence ID" value="VVT44890.1"/>
    <property type="molecule type" value="Genomic_DNA"/>
</dbReference>
<dbReference type="Pfam" id="PF13515">
    <property type="entry name" value="FUSC_2"/>
    <property type="match status" value="1"/>
</dbReference>
<dbReference type="RefSeq" id="XP_031851182.1">
    <property type="nucleotide sequence ID" value="XM_031995291.1"/>
</dbReference>
<feature type="transmembrane region" description="Helical" evidence="6">
    <location>
        <begin position="259"/>
        <end position="277"/>
    </location>
</feature>
<keyword evidence="2 6" id="KW-0812">Transmembrane</keyword>
<evidence type="ECO:0000313" key="10">
    <source>
        <dbReference type="Proteomes" id="UP000398389"/>
    </source>
</evidence>
<feature type="transmembrane region" description="Helical" evidence="6">
    <location>
        <begin position="663"/>
        <end position="682"/>
    </location>
</feature>
<keyword evidence="10" id="KW-1185">Reference proteome</keyword>
<sequence>MYSTIGTRSGSMTGNLSAQYSNGLQVNSPTRTPSSSPVLLPDQRPFPLLRQKSFQISDTTAAALRRESFLQTTRPIIRRPNETTPLVAPPTLPKNRLKEFYAFVTSPIAKNTLKCAIAYFLASLLVYSPIRNIYGKSQNKHMAATVAVYFHPGRTAGSMYESVFFVALSLLYSFIMVTASMVVSKEFVEDSKRNIGYAIDIVVFIGFGLGVVAFVKQRIGKPTFNTACSVASIFMVTSLTKEGNVQAGIISFEKVMQSFALVCSGVAISLVVSLTLWPKSALEATKKELNESMNLSAKMLKYLTLKFMDYQNMQSSEFNNLKASFNASYQRLGKSLDEAAYELLLFGKEAEYQALEKLTKSSKKLSLLFNGLGSSVLTQSSLLEEDGTPILETPEQEFSSYSSLVDDTAVSQFFGDTSRNPAASIFNQFIKSIRPTMMEYSTLLQELMQALPFSTTAPYNVALETLHTEVLSTVLKKYSSSREQALYNLYKEKSFLNDTDFDSIATKEAEAASCGNFSYILEEIGNGLTEFIKDLAEYQSATKAPRSFNWLRGSKTRRRRVGGSSSIFVDVTRTQLNTEVENKYDAHAQENPGLSLKVWRSLRAFRRPDIQFGIKVGMGAALFALPAFHQKLRPTYQSWRGEWGLITFVIIMNKSVGGTANTVPVRILGTFLGAFIAFSWWTFFPENAVMLCGLGALLSLVCFYIILTWTNKGMFGRFILLTYNLTVLYSYSVSINDDEEHGGQLIVRDIAFHRFVSVCAGVVWALIISTFVLPNSARKKLKRGLSILWLQIGLVWKADALKTTPRKGTTESRFTGIQGENAMQLTMIELNAQLQHAPNELRLKGPFPATEYSQLLRHTQRILDVFQDISVLIAKDPKPSSRELEIIEYTTLERTELCNRIFLNFYLISSAMRLGFPLPNKMPSTEHAIDRMLAKLNEYRAGAIGSGTVAAGFVDPGYVEDFILFYSYVLATIAITEQLAELAVYIQELFGVIEEEMFEV</sequence>
<evidence type="ECO:0000256" key="5">
    <source>
        <dbReference type="SAM" id="MobiDB-lite"/>
    </source>
</evidence>
<feature type="compositionally biased region" description="Polar residues" evidence="5">
    <location>
        <begin position="1"/>
        <end position="37"/>
    </location>
</feature>
<dbReference type="PANTHER" id="PTHR47804:SF1">
    <property type="entry name" value="DUF2421 DOMAIN-CONTAINING PROTEIN"/>
    <property type="match status" value="1"/>
</dbReference>
<evidence type="ECO:0000256" key="3">
    <source>
        <dbReference type="ARBA" id="ARBA00022989"/>
    </source>
</evidence>
<dbReference type="OrthoDB" id="68611at2759"/>
<dbReference type="Pfam" id="PF10334">
    <property type="entry name" value="BRE4"/>
    <property type="match status" value="1"/>
</dbReference>
<keyword evidence="3 6" id="KW-1133">Transmembrane helix</keyword>
<feature type="domain" description="Integral membrane bound transporter" evidence="8">
    <location>
        <begin position="636"/>
        <end position="768"/>
    </location>
</feature>
<evidence type="ECO:0000256" key="1">
    <source>
        <dbReference type="ARBA" id="ARBA00004141"/>
    </source>
</evidence>
<evidence type="ECO:0000256" key="2">
    <source>
        <dbReference type="ARBA" id="ARBA00022692"/>
    </source>
</evidence>
<dbReference type="AlphaFoldDB" id="A0A5E8B278"/>
<organism evidence="9 10">
    <name type="scientific">Magnusiomyces paraingens</name>
    <dbReference type="NCBI Taxonomy" id="2606893"/>
    <lineage>
        <taxon>Eukaryota</taxon>
        <taxon>Fungi</taxon>
        <taxon>Dikarya</taxon>
        <taxon>Ascomycota</taxon>
        <taxon>Saccharomycotina</taxon>
        <taxon>Dipodascomycetes</taxon>
        <taxon>Dipodascales</taxon>
        <taxon>Dipodascaceae</taxon>
        <taxon>Magnusiomyces</taxon>
    </lineage>
</organism>
<evidence type="ECO:0000259" key="8">
    <source>
        <dbReference type="Pfam" id="PF13515"/>
    </source>
</evidence>
<comment type="subcellular location">
    <subcellularLocation>
        <location evidence="1">Membrane</location>
        <topology evidence="1">Multi-pass membrane protein</topology>
    </subcellularLocation>
</comment>
<accession>A0A5E8B278</accession>
<dbReference type="GO" id="GO:0016020">
    <property type="term" value="C:membrane"/>
    <property type="evidence" value="ECO:0007669"/>
    <property type="project" value="UniProtKB-SubCell"/>
</dbReference>
<feature type="transmembrane region" description="Helical" evidence="6">
    <location>
        <begin position="688"/>
        <end position="707"/>
    </location>
</feature>
<evidence type="ECO:0000256" key="4">
    <source>
        <dbReference type="ARBA" id="ARBA00023136"/>
    </source>
</evidence>
<protein>
    <submittedName>
        <fullName evidence="9">Uncharacterized protein</fullName>
    </submittedName>
</protein>
<feature type="domain" description="DUF2421" evidence="7">
    <location>
        <begin position="821"/>
        <end position="924"/>
    </location>
</feature>
<name>A0A5E8B278_9ASCO</name>
<feature type="transmembrane region" description="Helical" evidence="6">
    <location>
        <begin position="222"/>
        <end position="239"/>
    </location>
</feature>
<dbReference type="GeneID" id="43579391"/>
<dbReference type="PANTHER" id="PTHR47804">
    <property type="entry name" value="60S RIBOSOMAL PROTEIN L19"/>
    <property type="match status" value="1"/>
</dbReference>
<feature type="transmembrane region" description="Helical" evidence="6">
    <location>
        <begin position="195"/>
        <end position="215"/>
    </location>
</feature>
<evidence type="ECO:0000313" key="9">
    <source>
        <dbReference type="EMBL" id="VVT44890.1"/>
    </source>
</evidence>
<feature type="transmembrane region" description="Helical" evidence="6">
    <location>
        <begin position="714"/>
        <end position="731"/>
    </location>
</feature>
<feature type="region of interest" description="Disordered" evidence="5">
    <location>
        <begin position="1"/>
        <end position="42"/>
    </location>
</feature>
<gene>
    <name evidence="9" type="ORF">SAPINGB_P000568</name>
</gene>
<dbReference type="Proteomes" id="UP000398389">
    <property type="component" value="Unassembled WGS sequence"/>
</dbReference>
<proteinExistence type="predicted"/>